<organism evidence="9 10">
    <name type="scientific">Nostocoides japonicum T1-X7</name>
    <dbReference type="NCBI Taxonomy" id="1194083"/>
    <lineage>
        <taxon>Bacteria</taxon>
        <taxon>Bacillati</taxon>
        <taxon>Actinomycetota</taxon>
        <taxon>Actinomycetes</taxon>
        <taxon>Micrococcales</taxon>
        <taxon>Intrasporangiaceae</taxon>
        <taxon>Nostocoides</taxon>
    </lineage>
</organism>
<evidence type="ECO:0000256" key="6">
    <source>
        <dbReference type="ARBA" id="ARBA00049157"/>
    </source>
</evidence>
<evidence type="ECO:0000256" key="4">
    <source>
        <dbReference type="ARBA" id="ARBA00022975"/>
    </source>
</evidence>
<dbReference type="PANTHER" id="PTHR43375">
    <property type="entry name" value="OROTIDINE 5'-PHOSPHATE DECARBOXYLASE"/>
    <property type="match status" value="1"/>
</dbReference>
<feature type="active site" description="Proton donor" evidence="7">
    <location>
        <position position="98"/>
    </location>
</feature>
<dbReference type="GO" id="GO:0006207">
    <property type="term" value="P:'de novo' pyrimidine nucleobase biosynthetic process"/>
    <property type="evidence" value="ECO:0007669"/>
    <property type="project" value="InterPro"/>
</dbReference>
<comment type="caution">
    <text evidence="9">The sequence shown here is derived from an EMBL/GenBank/DDBJ whole genome shotgun (WGS) entry which is preliminary data.</text>
</comment>
<dbReference type="InterPro" id="IPR011995">
    <property type="entry name" value="OMPdecase_type-2"/>
</dbReference>
<evidence type="ECO:0000256" key="7">
    <source>
        <dbReference type="HAMAP-Rule" id="MF_01215"/>
    </source>
</evidence>
<evidence type="ECO:0000256" key="5">
    <source>
        <dbReference type="ARBA" id="ARBA00023239"/>
    </source>
</evidence>
<dbReference type="InterPro" id="IPR013785">
    <property type="entry name" value="Aldolase_TIM"/>
</dbReference>
<feature type="domain" description="Orotidine 5'-phosphate decarboxylase" evidence="8">
    <location>
        <begin position="19"/>
        <end position="271"/>
    </location>
</feature>
<keyword evidence="5 7" id="KW-0456">Lyase</keyword>
<dbReference type="PANTHER" id="PTHR43375:SF1">
    <property type="entry name" value="OROTIDINE 5'-PHOSPHATE DECARBOXYLASE"/>
    <property type="match status" value="1"/>
</dbReference>
<dbReference type="SMART" id="SM00934">
    <property type="entry name" value="OMPdecase"/>
    <property type="match status" value="1"/>
</dbReference>
<evidence type="ECO:0000256" key="2">
    <source>
        <dbReference type="ARBA" id="ARBA00008847"/>
    </source>
</evidence>
<keyword evidence="3 7" id="KW-0210">Decarboxylase</keyword>
<dbReference type="InterPro" id="IPR018089">
    <property type="entry name" value="OMPdecase_AS"/>
</dbReference>
<dbReference type="RefSeq" id="WP_048551155.1">
    <property type="nucleotide sequence ID" value="NZ_HF570958.1"/>
</dbReference>
<dbReference type="EC" id="4.1.1.23" evidence="7"/>
<dbReference type="OrthoDB" id="9808470at2"/>
<dbReference type="STRING" id="1194083.BN12_390018"/>
<evidence type="ECO:0000256" key="3">
    <source>
        <dbReference type="ARBA" id="ARBA00022793"/>
    </source>
</evidence>
<evidence type="ECO:0000259" key="8">
    <source>
        <dbReference type="SMART" id="SM00934"/>
    </source>
</evidence>
<keyword evidence="10" id="KW-1185">Reference proteome</keyword>
<dbReference type="Proteomes" id="UP000035721">
    <property type="component" value="Unassembled WGS sequence"/>
</dbReference>
<proteinExistence type="inferred from homology"/>
<dbReference type="EMBL" id="CAJB01000323">
    <property type="protein sequence ID" value="CCH78986.1"/>
    <property type="molecule type" value="Genomic_DNA"/>
</dbReference>
<dbReference type="CDD" id="cd04725">
    <property type="entry name" value="OMP_decarboxylase_like"/>
    <property type="match status" value="1"/>
</dbReference>
<dbReference type="GO" id="GO:0004590">
    <property type="term" value="F:orotidine-5'-phosphate decarboxylase activity"/>
    <property type="evidence" value="ECO:0007669"/>
    <property type="project" value="UniProtKB-UniRule"/>
</dbReference>
<dbReference type="Gene3D" id="3.20.20.70">
    <property type="entry name" value="Aldolase class I"/>
    <property type="match status" value="1"/>
</dbReference>
<dbReference type="Pfam" id="PF00215">
    <property type="entry name" value="OMPdecase"/>
    <property type="match status" value="1"/>
</dbReference>
<accession>A0A077LZC6</accession>
<dbReference type="AlphaFoldDB" id="A0A077LZC6"/>
<dbReference type="InterPro" id="IPR001754">
    <property type="entry name" value="OMPdeCOase_dom"/>
</dbReference>
<dbReference type="InterPro" id="IPR011060">
    <property type="entry name" value="RibuloseP-bd_barrel"/>
</dbReference>
<evidence type="ECO:0000313" key="9">
    <source>
        <dbReference type="EMBL" id="CCH78986.1"/>
    </source>
</evidence>
<evidence type="ECO:0000313" key="10">
    <source>
        <dbReference type="Proteomes" id="UP000035721"/>
    </source>
</evidence>
<dbReference type="UniPathway" id="UPA00070">
    <property type="reaction ID" value="UER00120"/>
</dbReference>
<gene>
    <name evidence="7 9" type="primary">pyrF</name>
    <name evidence="9" type="ORF">BN12_390018</name>
</gene>
<evidence type="ECO:0000256" key="1">
    <source>
        <dbReference type="ARBA" id="ARBA00004861"/>
    </source>
</evidence>
<protein>
    <recommendedName>
        <fullName evidence="7">Orotidine 5'-phosphate decarboxylase</fullName>
        <ecNumber evidence="7">4.1.1.23</ecNumber>
    </recommendedName>
    <alternativeName>
        <fullName evidence="7">OMP decarboxylase</fullName>
        <shortName evidence="7">OMPDCase</shortName>
        <shortName evidence="7">OMPdecase</shortName>
    </alternativeName>
</protein>
<dbReference type="SUPFAM" id="SSF51366">
    <property type="entry name" value="Ribulose-phoshate binding barrel"/>
    <property type="match status" value="1"/>
</dbReference>
<dbReference type="HAMAP" id="MF_01215">
    <property type="entry name" value="OMPdecase_type2"/>
    <property type="match status" value="1"/>
</dbReference>
<comment type="catalytic activity">
    <reaction evidence="6 7">
        <text>orotidine 5'-phosphate + H(+) = UMP + CO2</text>
        <dbReference type="Rhea" id="RHEA:11596"/>
        <dbReference type="ChEBI" id="CHEBI:15378"/>
        <dbReference type="ChEBI" id="CHEBI:16526"/>
        <dbReference type="ChEBI" id="CHEBI:57538"/>
        <dbReference type="ChEBI" id="CHEBI:57865"/>
        <dbReference type="EC" id="4.1.1.23"/>
    </reaction>
</comment>
<dbReference type="NCBIfam" id="TIGR02127">
    <property type="entry name" value="pyrF_sub2"/>
    <property type="match status" value="1"/>
</dbReference>
<dbReference type="PROSITE" id="PS00156">
    <property type="entry name" value="OMPDECASE"/>
    <property type="match status" value="1"/>
</dbReference>
<comment type="similarity">
    <text evidence="2 7">Belongs to the OMP decarboxylase family. Type 2 subfamily.</text>
</comment>
<dbReference type="GO" id="GO:0044205">
    <property type="term" value="P:'de novo' UMP biosynthetic process"/>
    <property type="evidence" value="ECO:0007669"/>
    <property type="project" value="UniProtKB-UniRule"/>
</dbReference>
<sequence>MTSTPFGVRLRRAMDEHGPLCVGVDPHRALVESWGLPYDASGLERFARSCVEAFAGEVAVVKPQSAFFEVFGSRGLAVLERLLADLREAGTLTILDAKRGDIGSTMDAYAAAYVGPDAPSPGDALTVNPYLGYGALRSTVELARSTGRGVFVLALTSNPEGANVQHAVGERGTVAASMVAGAAADNAAAAAEGRLGDVGLVVGATVGSAVRDLGLDLLAANAPILAPGYGSQGAGAADVAVVFGDAAGNVLANSSRGVLRHGPDVAALRAAARRDAEELALALRR</sequence>
<comment type="pathway">
    <text evidence="1 7">Pyrimidine metabolism; UMP biosynthesis via de novo pathway; UMP from orotate: step 2/2.</text>
</comment>
<keyword evidence="4 7" id="KW-0665">Pyrimidine biosynthesis</keyword>
<reference evidence="9 10" key="1">
    <citation type="journal article" date="2013" name="ISME J.">
        <title>A metabolic model for members of the genus Tetrasphaera involved in enhanced biological phosphorus removal.</title>
        <authorList>
            <person name="Kristiansen R."/>
            <person name="Nguyen H.T.T."/>
            <person name="Saunders A.M."/>
            <person name="Nielsen J.L."/>
            <person name="Wimmer R."/>
            <person name="Le V.Q."/>
            <person name="McIlroy S.J."/>
            <person name="Petrovski S."/>
            <person name="Seviour R.J."/>
            <person name="Calteau A."/>
            <person name="Nielsen K.L."/>
            <person name="Nielsen P.H."/>
        </authorList>
    </citation>
    <scope>NUCLEOTIDE SEQUENCE [LARGE SCALE GENOMIC DNA]</scope>
    <source>
        <strain evidence="9 10">T1-X7</strain>
    </source>
</reference>
<name>A0A077LZC6_9MICO</name>